<evidence type="ECO:0000256" key="1">
    <source>
        <dbReference type="ARBA" id="ARBA00004613"/>
    </source>
</evidence>
<dbReference type="Proteomes" id="UP000694620">
    <property type="component" value="Chromosome 4"/>
</dbReference>
<evidence type="ECO:0000256" key="4">
    <source>
        <dbReference type="PROSITE-ProRule" id="PRU00779"/>
    </source>
</evidence>
<dbReference type="Ensembl" id="ENSECRT00000005587.1">
    <property type="protein sequence ID" value="ENSECRP00000005492.1"/>
    <property type="gene ID" value="ENSECRG00000003683.1"/>
</dbReference>
<dbReference type="InterPro" id="IPR044913">
    <property type="entry name" value="P_trefoil_dom_sf"/>
</dbReference>
<evidence type="ECO:0000259" key="6">
    <source>
        <dbReference type="PROSITE" id="PS51448"/>
    </source>
</evidence>
<dbReference type="PANTHER" id="PTHR13826:SF22">
    <property type="entry name" value="GASTROINTESTINAL GROWTH FACTOR XP4-RELATED"/>
    <property type="match status" value="1"/>
</dbReference>
<dbReference type="Gene3D" id="4.10.110.10">
    <property type="entry name" value="Spasmolytic Protein, domain 1"/>
    <property type="match status" value="2"/>
</dbReference>
<dbReference type="FunFam" id="4.10.110.10:FF:000006">
    <property type="entry name" value="Trefoil factor 1"/>
    <property type="match status" value="2"/>
</dbReference>
<keyword evidence="2" id="KW-0964">Secreted</keyword>
<evidence type="ECO:0000256" key="3">
    <source>
        <dbReference type="ARBA" id="ARBA00023157"/>
    </source>
</evidence>
<dbReference type="PROSITE" id="PS00025">
    <property type="entry name" value="P_TREFOIL_1"/>
    <property type="match status" value="2"/>
</dbReference>
<feature type="transmembrane region" description="Helical" evidence="5">
    <location>
        <begin position="12"/>
        <end position="34"/>
    </location>
</feature>
<dbReference type="GO" id="GO:0030277">
    <property type="term" value="P:maintenance of gastrointestinal epithelium"/>
    <property type="evidence" value="ECO:0007669"/>
    <property type="project" value="TreeGrafter"/>
</dbReference>
<feature type="disulfide bond" evidence="4">
    <location>
        <begin position="96"/>
        <end position="111"/>
    </location>
</feature>
<dbReference type="PRINTS" id="PR00680">
    <property type="entry name" value="PTREFOIL"/>
</dbReference>
<proteinExistence type="predicted"/>
<dbReference type="InterPro" id="IPR000519">
    <property type="entry name" value="P_trefoil_dom"/>
</dbReference>
<dbReference type="GO" id="GO:0005615">
    <property type="term" value="C:extracellular space"/>
    <property type="evidence" value="ECO:0007669"/>
    <property type="project" value="TreeGrafter"/>
</dbReference>
<dbReference type="Pfam" id="PF00088">
    <property type="entry name" value="Trefoil"/>
    <property type="match status" value="2"/>
</dbReference>
<evidence type="ECO:0000313" key="8">
    <source>
        <dbReference type="Proteomes" id="UP000694620"/>
    </source>
</evidence>
<evidence type="ECO:0000256" key="2">
    <source>
        <dbReference type="ARBA" id="ARBA00022525"/>
    </source>
</evidence>
<sequence>MTHKKNNANKSLFCPVTIGLLLGMLSLFLIAVTICQKLQCEVKPDERVECGYPGITPDVCTGRGCCFSSAIVGVKWCFRPKVSSVCEVLPSLREDCGFPGITISQCNSRGCCFDSRTSNVIWCFKPDSKDFKYL</sequence>
<protein>
    <recommendedName>
        <fullName evidence="6">P-type domain-containing protein</fullName>
    </recommendedName>
</protein>
<name>A0A8C4RR67_ERPCA</name>
<evidence type="ECO:0000313" key="7">
    <source>
        <dbReference type="Ensembl" id="ENSECRP00000005492.1"/>
    </source>
</evidence>
<reference evidence="7" key="1">
    <citation type="submission" date="2021-06" db="EMBL/GenBank/DDBJ databases">
        <authorList>
            <consortium name="Wellcome Sanger Institute Data Sharing"/>
        </authorList>
    </citation>
    <scope>NUCLEOTIDE SEQUENCE [LARGE SCALE GENOMIC DNA]</scope>
</reference>
<dbReference type="SUPFAM" id="SSF57492">
    <property type="entry name" value="Trefoil"/>
    <property type="match status" value="2"/>
</dbReference>
<feature type="disulfide bond" evidence="4">
    <location>
        <begin position="60"/>
        <end position="77"/>
    </location>
</feature>
<feature type="disulfide bond" evidence="4">
    <location>
        <begin position="86"/>
        <end position="112"/>
    </location>
</feature>
<dbReference type="InterPro" id="IPR017957">
    <property type="entry name" value="P_trefoil_CS"/>
</dbReference>
<accession>A0A8C4RR67</accession>
<dbReference type="SMART" id="SM00018">
    <property type="entry name" value="PD"/>
    <property type="match status" value="2"/>
</dbReference>
<dbReference type="PROSITE" id="PS51448">
    <property type="entry name" value="P_TREFOIL_2"/>
    <property type="match status" value="2"/>
</dbReference>
<dbReference type="PANTHER" id="PTHR13826">
    <property type="entry name" value="INTESTINAL TREFOIL FACTOR-RELATED"/>
    <property type="match status" value="1"/>
</dbReference>
<reference evidence="7" key="2">
    <citation type="submission" date="2025-08" db="UniProtKB">
        <authorList>
            <consortium name="Ensembl"/>
        </authorList>
    </citation>
    <scope>IDENTIFICATION</scope>
</reference>
<feature type="disulfide bond" evidence="4">
    <location>
        <begin position="106"/>
        <end position="123"/>
    </location>
</feature>
<keyword evidence="5" id="KW-0812">Transmembrane</keyword>
<evidence type="ECO:0000256" key="5">
    <source>
        <dbReference type="SAM" id="Phobius"/>
    </source>
</evidence>
<dbReference type="GeneTree" id="ENSGT00980000201888"/>
<comment type="subcellular location">
    <subcellularLocation>
        <location evidence="1">Secreted</location>
    </subcellularLocation>
</comment>
<dbReference type="AlphaFoldDB" id="A0A8C4RR67"/>
<keyword evidence="3 4" id="KW-1015">Disulfide bond</keyword>
<organism evidence="7 8">
    <name type="scientific">Erpetoichthys calabaricus</name>
    <name type="common">Rope fish</name>
    <name type="synonym">Calamoichthys calabaricus</name>
    <dbReference type="NCBI Taxonomy" id="27687"/>
    <lineage>
        <taxon>Eukaryota</taxon>
        <taxon>Metazoa</taxon>
        <taxon>Chordata</taxon>
        <taxon>Craniata</taxon>
        <taxon>Vertebrata</taxon>
        <taxon>Euteleostomi</taxon>
        <taxon>Actinopterygii</taxon>
        <taxon>Polypteriformes</taxon>
        <taxon>Polypteridae</taxon>
        <taxon>Erpetoichthys</taxon>
    </lineage>
</organism>
<keyword evidence="8" id="KW-1185">Reference proteome</keyword>
<dbReference type="InterPro" id="IPR017994">
    <property type="entry name" value="P_trefoil_chordata"/>
</dbReference>
<reference evidence="7" key="3">
    <citation type="submission" date="2025-09" db="UniProtKB">
        <authorList>
            <consortium name="Ensembl"/>
        </authorList>
    </citation>
    <scope>IDENTIFICATION</scope>
</reference>
<feature type="disulfide bond" evidence="4">
    <location>
        <begin position="50"/>
        <end position="65"/>
    </location>
</feature>
<keyword evidence="5" id="KW-1133">Transmembrane helix</keyword>
<feature type="disulfide bond" evidence="4">
    <location>
        <begin position="40"/>
        <end position="66"/>
    </location>
</feature>
<feature type="domain" description="P-type" evidence="6">
    <location>
        <begin position="84"/>
        <end position="127"/>
    </location>
</feature>
<dbReference type="CDD" id="cd00111">
    <property type="entry name" value="Trefoil"/>
    <property type="match status" value="2"/>
</dbReference>
<keyword evidence="5" id="KW-0472">Membrane</keyword>
<feature type="domain" description="P-type" evidence="6">
    <location>
        <begin position="38"/>
        <end position="81"/>
    </location>
</feature>